<dbReference type="InterPro" id="IPR002469">
    <property type="entry name" value="Peptidase_S9B_N"/>
</dbReference>
<dbReference type="Pfam" id="PF00930">
    <property type="entry name" value="DPPIV_N"/>
    <property type="match status" value="1"/>
</dbReference>
<dbReference type="Gene3D" id="3.40.50.1820">
    <property type="entry name" value="alpha/beta hydrolase"/>
    <property type="match status" value="1"/>
</dbReference>
<feature type="chain" id="PRO_5039578852" evidence="4">
    <location>
        <begin position="20"/>
        <end position="725"/>
    </location>
</feature>
<name>A0A9D1HA15_9FLAO</name>
<proteinExistence type="predicted"/>
<evidence type="ECO:0000313" key="8">
    <source>
        <dbReference type="Proteomes" id="UP000824161"/>
    </source>
</evidence>
<dbReference type="EMBL" id="DVLY01000043">
    <property type="protein sequence ID" value="HIT97545.1"/>
    <property type="molecule type" value="Genomic_DNA"/>
</dbReference>
<comment type="caution">
    <text evidence="7">The sequence shown here is derived from an EMBL/GenBank/DDBJ whole genome shotgun (WGS) entry which is preliminary data.</text>
</comment>
<feature type="domain" description="Dipeptidylpeptidase IV N-terminal" evidence="6">
    <location>
        <begin position="96"/>
        <end position="440"/>
    </location>
</feature>
<evidence type="ECO:0000256" key="2">
    <source>
        <dbReference type="ARBA" id="ARBA00022801"/>
    </source>
</evidence>
<protein>
    <submittedName>
        <fullName evidence="7">S9 family peptidase</fullName>
    </submittedName>
</protein>
<evidence type="ECO:0000259" key="5">
    <source>
        <dbReference type="Pfam" id="PF00326"/>
    </source>
</evidence>
<keyword evidence="2" id="KW-0378">Hydrolase</keyword>
<evidence type="ECO:0000313" key="7">
    <source>
        <dbReference type="EMBL" id="HIT97545.1"/>
    </source>
</evidence>
<dbReference type="SUPFAM" id="SSF53474">
    <property type="entry name" value="alpha/beta-Hydrolases"/>
    <property type="match status" value="1"/>
</dbReference>
<dbReference type="AlphaFoldDB" id="A0A9D1HA15"/>
<feature type="signal peptide" evidence="4">
    <location>
        <begin position="1"/>
        <end position="19"/>
    </location>
</feature>
<feature type="domain" description="Peptidase S9 prolyl oligopeptidase catalytic" evidence="5">
    <location>
        <begin position="530"/>
        <end position="724"/>
    </location>
</feature>
<dbReference type="PANTHER" id="PTHR11731">
    <property type="entry name" value="PROTEASE FAMILY S9B,C DIPEPTIDYL-PEPTIDASE IV-RELATED"/>
    <property type="match status" value="1"/>
</dbReference>
<evidence type="ECO:0000259" key="6">
    <source>
        <dbReference type="Pfam" id="PF00930"/>
    </source>
</evidence>
<dbReference type="Gene3D" id="2.140.10.30">
    <property type="entry name" value="Dipeptidylpeptidase IV, N-terminal domain"/>
    <property type="match status" value="1"/>
</dbReference>
<dbReference type="InterPro" id="IPR050278">
    <property type="entry name" value="Serine_Prot_S9B/DPPIV"/>
</dbReference>
<evidence type="ECO:0000256" key="4">
    <source>
        <dbReference type="SAM" id="SignalP"/>
    </source>
</evidence>
<dbReference type="Proteomes" id="UP000824161">
    <property type="component" value="Unassembled WGS sequence"/>
</dbReference>
<dbReference type="PANTHER" id="PTHR11731:SF193">
    <property type="entry name" value="DIPEPTIDYL PEPTIDASE 9"/>
    <property type="match status" value="1"/>
</dbReference>
<organism evidence="7 8">
    <name type="scientific">Candidatus Merdimorpha stercoravium</name>
    <dbReference type="NCBI Taxonomy" id="2840863"/>
    <lineage>
        <taxon>Bacteria</taxon>
        <taxon>Pseudomonadati</taxon>
        <taxon>Bacteroidota</taxon>
        <taxon>Flavobacteriia</taxon>
        <taxon>Flavobacteriales</taxon>
        <taxon>Candidatus Merdimorpha</taxon>
    </lineage>
</organism>
<accession>A0A9D1HA15</accession>
<dbReference type="FunFam" id="3.40.50.1820:FF:000003">
    <property type="entry name" value="Dipeptidyl peptidase 4"/>
    <property type="match status" value="1"/>
</dbReference>
<keyword evidence="3" id="KW-0325">Glycoprotein</keyword>
<gene>
    <name evidence="7" type="ORF">IAC44_01765</name>
</gene>
<dbReference type="InterPro" id="IPR002471">
    <property type="entry name" value="Pept_S9_AS"/>
</dbReference>
<dbReference type="InterPro" id="IPR029058">
    <property type="entry name" value="AB_hydrolase_fold"/>
</dbReference>
<reference evidence="7" key="2">
    <citation type="journal article" date="2021" name="PeerJ">
        <title>Extensive microbial diversity within the chicken gut microbiome revealed by metagenomics and culture.</title>
        <authorList>
            <person name="Gilroy R."/>
            <person name="Ravi A."/>
            <person name="Getino M."/>
            <person name="Pursley I."/>
            <person name="Horton D.L."/>
            <person name="Alikhan N.F."/>
            <person name="Baker D."/>
            <person name="Gharbi K."/>
            <person name="Hall N."/>
            <person name="Watson M."/>
            <person name="Adriaenssens E.M."/>
            <person name="Foster-Nyarko E."/>
            <person name="Jarju S."/>
            <person name="Secka A."/>
            <person name="Antonio M."/>
            <person name="Oren A."/>
            <person name="Chaudhuri R.R."/>
            <person name="La Ragione R."/>
            <person name="Hildebrand F."/>
            <person name="Pallen M.J."/>
        </authorList>
    </citation>
    <scope>NUCLEOTIDE SEQUENCE</scope>
    <source>
        <strain evidence="7">1383</strain>
    </source>
</reference>
<evidence type="ECO:0000256" key="1">
    <source>
        <dbReference type="ARBA" id="ARBA00022670"/>
    </source>
</evidence>
<dbReference type="Pfam" id="PF00326">
    <property type="entry name" value="Peptidase_S9"/>
    <property type="match status" value="1"/>
</dbReference>
<sequence length="725" mass="81957">MRTLLAGFLCIFSAFGAQAADSLAFEDIFRGVYTARGIDALRSTSDGQHYTLLERPGGRTQIVLYNYRDGQSVDTLFSDRGYPELEGKSIFTYTLSPDERKILLGTDRRDVFRRSYTGLYFLYDTATGTLEPVSDQRIQQPTFSPDGSKIAYAKDNDLYYKDLSDGSTRRVTHDGHPGRIINGTADWVYEEEFAIVRLFDWSPSSDRLAYVRFDETEVPLYGMDLYGNSLYPQRQTFKYPKAGERNSLVSLWIYDLPSDTARQVEIPHTGEFYLPRLRWIAPQGKAPEQLVFSVMPRLQNSLHVYRCSPEGTDLETVYQDRSDTYLNLDDSAVFLEDGSVVFVSERDGYAHLYRKDRKGHLQALTQGQWQITAFYGVDPKTSTAYFQSTSQGPENRDICAVNLRNGRIRRLSSGTGTHSASFSQGFAYYIDAFSNTTTPPLYTLNDPRDGHVIKVLEDNADLKARIDSLHLPEKRFGYLETEDSLRLALWTMLPADFDSTRSYPLLMYVYGGPGSQQVLNTWPTSQDLWFAYLTQKGYAIACVDGRGTGGRGADFEKTIYKRMGEIELHDQIKAAQALARLPYIDKARIGIFGWSFGGYMACLAATRGGDTWRAAVAVAPVTSWRFYDTIYTERYLSTPQENPQGYDLNSPLTYADDLSSRLLLVHGTADDNVHFQNSMQFSGLLVSAGKPFEQMVYADKNHSIYGGATRLHLFSKITNFLLTNL</sequence>
<keyword evidence="1" id="KW-0645">Protease</keyword>
<dbReference type="GO" id="GO:0008239">
    <property type="term" value="F:dipeptidyl-peptidase activity"/>
    <property type="evidence" value="ECO:0007669"/>
    <property type="project" value="TreeGrafter"/>
</dbReference>
<reference evidence="7" key="1">
    <citation type="submission" date="2020-10" db="EMBL/GenBank/DDBJ databases">
        <authorList>
            <person name="Gilroy R."/>
        </authorList>
    </citation>
    <scope>NUCLEOTIDE SEQUENCE</scope>
    <source>
        <strain evidence="7">1383</strain>
    </source>
</reference>
<keyword evidence="4" id="KW-0732">Signal</keyword>
<evidence type="ECO:0000256" key="3">
    <source>
        <dbReference type="ARBA" id="ARBA00023180"/>
    </source>
</evidence>
<dbReference type="SUPFAM" id="SSF82171">
    <property type="entry name" value="DPP6 N-terminal domain-like"/>
    <property type="match status" value="1"/>
</dbReference>
<dbReference type="GO" id="GO:0004252">
    <property type="term" value="F:serine-type endopeptidase activity"/>
    <property type="evidence" value="ECO:0007669"/>
    <property type="project" value="InterPro"/>
</dbReference>
<dbReference type="PROSITE" id="PS00708">
    <property type="entry name" value="PRO_ENDOPEP_SER"/>
    <property type="match status" value="1"/>
</dbReference>
<dbReference type="InterPro" id="IPR001375">
    <property type="entry name" value="Peptidase_S9_cat"/>
</dbReference>
<dbReference type="GO" id="GO:0006508">
    <property type="term" value="P:proteolysis"/>
    <property type="evidence" value="ECO:0007669"/>
    <property type="project" value="UniProtKB-KW"/>
</dbReference>